<evidence type="ECO:0008006" key="3">
    <source>
        <dbReference type="Google" id="ProtNLM"/>
    </source>
</evidence>
<evidence type="ECO:0000313" key="2">
    <source>
        <dbReference type="Proteomes" id="UP001213000"/>
    </source>
</evidence>
<organism evidence="1 2">
    <name type="scientific">Leucocoprinus birnbaumii</name>
    <dbReference type="NCBI Taxonomy" id="56174"/>
    <lineage>
        <taxon>Eukaryota</taxon>
        <taxon>Fungi</taxon>
        <taxon>Dikarya</taxon>
        <taxon>Basidiomycota</taxon>
        <taxon>Agaricomycotina</taxon>
        <taxon>Agaricomycetes</taxon>
        <taxon>Agaricomycetidae</taxon>
        <taxon>Agaricales</taxon>
        <taxon>Agaricineae</taxon>
        <taxon>Agaricaceae</taxon>
        <taxon>Leucocoprinus</taxon>
    </lineage>
</organism>
<reference evidence="1" key="1">
    <citation type="submission" date="2022-07" db="EMBL/GenBank/DDBJ databases">
        <title>Genome Sequence of Leucocoprinus birnbaumii.</title>
        <authorList>
            <person name="Buettner E."/>
        </authorList>
    </citation>
    <scope>NUCLEOTIDE SEQUENCE</scope>
    <source>
        <strain evidence="1">VT141</strain>
    </source>
</reference>
<dbReference type="Proteomes" id="UP001213000">
    <property type="component" value="Unassembled WGS sequence"/>
</dbReference>
<dbReference type="Pfam" id="PF18759">
    <property type="entry name" value="Plavaka"/>
    <property type="match status" value="1"/>
</dbReference>
<sequence length="948" mass="107791">MPRCPQNPAAATAAIPCTFYALGCTKTCRNKGGLTQHEDQCTFNPKNCYDAPPLPERPSDAFFAAVNGDSTSQQHPNDWKPLNGAYVKYHPHINGTPCPPPHQETVPPVSANPFAPFGSAEEFRITEITFTEDQMSAKTSSELFEAWQAYNTSQGSSLKSPFANTKDLYGKIDAIPFGDVPWKAFSIQYTGDLPHKPSSWMKKEFHVYYRDPLAVLESQLANPDFATRMDYAPKHVHTPTGKRLFKDLFSGTWAWDQADELAEDPANHGAMFTPVVLGSDKTTVSVATGQNDYYPLYASLGNLHNDVRRAHCDSMTVIGFLAIPKTEKKHEDSLEFRTFRRQLFHSSLVHILRPLQPWMTKGKVTRCGDGKYRRVIYGIGPYIADYPEQCLLAGIVGYWCCKCTAPADALDDFPDQYIMQSHKHTELVIRGAEGNEKKVWKSYGIISNIKPFTMFFPRANIHELLAPDLLHQLIKGTFKDHLVEWVNLYIKKNHSKQDAQKILSEIDRRIAIAPPFPGLRRFPEGRGFSQWTGNDSKALMKVYVPALVGLVPDGIIRALTAFLDFCYLVRRSEIDEDMLDEIDHALERFDLEREIFIDLEVRSHLCLPRQHSRQHYPLLIRMFGAPNGLCSSITESQHIRSVKEPWRRSNHNRPLLQMLKTNVRMSKLSAFRTHLESQGFVLRRRNLGSEIPFHGPTSDNDDFEVENGVVAGLVPSEADVRLPANAVTGYPKDMQSLIIHLALPSLKDAIRRFLYDQFNPDSKTMGMAVNLSRCPKISNDLQINLYHHAISLFRAPSDVSGINCMRREFIRANPNWRNDGSRYDCVLVDVGAAEDGFRTFEVAQVKFFFAFTYKEKLYECAYVHWFEHWGDGRCDVTGMWRVVPQIVNRNQRLSGVIHLDTIFRAVHLMPVRAEELTPEEMRPSDTLSAFPAYYVNKFADHLSHELAN</sequence>
<evidence type="ECO:0000313" key="1">
    <source>
        <dbReference type="EMBL" id="KAJ3558806.1"/>
    </source>
</evidence>
<protein>
    <recommendedName>
        <fullName evidence="3">C2H2-type domain-containing protein</fullName>
    </recommendedName>
</protein>
<dbReference type="InterPro" id="IPR041078">
    <property type="entry name" value="Plavaka"/>
</dbReference>
<accession>A0AAD5YKF5</accession>
<proteinExistence type="predicted"/>
<dbReference type="AlphaFoldDB" id="A0AAD5YKF5"/>
<dbReference type="EMBL" id="JANIEX010001368">
    <property type="protein sequence ID" value="KAJ3558806.1"/>
    <property type="molecule type" value="Genomic_DNA"/>
</dbReference>
<keyword evidence="2" id="KW-1185">Reference proteome</keyword>
<name>A0AAD5YKF5_9AGAR</name>
<gene>
    <name evidence="1" type="ORF">NP233_g11427</name>
</gene>
<comment type="caution">
    <text evidence="1">The sequence shown here is derived from an EMBL/GenBank/DDBJ whole genome shotgun (WGS) entry which is preliminary data.</text>
</comment>